<dbReference type="AlphaFoldDB" id="Q2T3V0"/>
<dbReference type="SMART" id="SM00283">
    <property type="entry name" value="MA"/>
    <property type="match status" value="1"/>
</dbReference>
<dbReference type="InterPro" id="IPR047347">
    <property type="entry name" value="YvaQ-like_sensor"/>
</dbReference>
<dbReference type="PROSITE" id="PS50111">
    <property type="entry name" value="CHEMOTAXIS_TRANSDUC_2"/>
    <property type="match status" value="1"/>
</dbReference>
<feature type="compositionally biased region" description="Low complexity" evidence="5">
    <location>
        <begin position="662"/>
        <end position="679"/>
    </location>
</feature>
<keyword evidence="2" id="KW-0488">Methylation</keyword>
<feature type="domain" description="HAMP" evidence="7">
    <location>
        <begin position="297"/>
        <end position="349"/>
    </location>
</feature>
<dbReference type="CDD" id="cd06225">
    <property type="entry name" value="HAMP"/>
    <property type="match status" value="1"/>
</dbReference>
<dbReference type="GO" id="GO:0005886">
    <property type="term" value="C:plasma membrane"/>
    <property type="evidence" value="ECO:0007669"/>
    <property type="project" value="TreeGrafter"/>
</dbReference>
<keyword evidence="4" id="KW-0807">Transducer</keyword>
<comment type="subcellular location">
    <subcellularLocation>
        <location evidence="1">Membrane</location>
    </subcellularLocation>
</comment>
<dbReference type="SUPFAM" id="SSF58104">
    <property type="entry name" value="Methyl-accepting chemotaxis protein (MCP) signaling domain"/>
    <property type="match status" value="1"/>
</dbReference>
<dbReference type="KEGG" id="bte:BTH_II1955"/>
<dbReference type="PANTHER" id="PTHR43531">
    <property type="entry name" value="PROTEIN ICFG"/>
    <property type="match status" value="1"/>
</dbReference>
<dbReference type="InterPro" id="IPR051310">
    <property type="entry name" value="MCP_chemotaxis"/>
</dbReference>
<dbReference type="InterPro" id="IPR004089">
    <property type="entry name" value="MCPsignal_dom"/>
</dbReference>
<name>Q2T3V0_BURTA</name>
<dbReference type="EMBL" id="CP000085">
    <property type="protein sequence ID" value="ABC35454.1"/>
    <property type="molecule type" value="Genomic_DNA"/>
</dbReference>
<proteinExistence type="inferred from homology"/>
<dbReference type="FunFam" id="1.10.287.950:FF:000001">
    <property type="entry name" value="Methyl-accepting chemotaxis sensory transducer"/>
    <property type="match status" value="1"/>
</dbReference>
<evidence type="ECO:0000313" key="9">
    <source>
        <dbReference type="Proteomes" id="UP000001930"/>
    </source>
</evidence>
<dbReference type="PROSITE" id="PS50885">
    <property type="entry name" value="HAMP"/>
    <property type="match status" value="1"/>
</dbReference>
<evidence type="ECO:0000256" key="1">
    <source>
        <dbReference type="ARBA" id="ARBA00004370"/>
    </source>
</evidence>
<dbReference type="GO" id="GO:0006935">
    <property type="term" value="P:chemotaxis"/>
    <property type="evidence" value="ECO:0007669"/>
    <property type="project" value="TreeGrafter"/>
</dbReference>
<evidence type="ECO:0000256" key="5">
    <source>
        <dbReference type="SAM" id="MobiDB-lite"/>
    </source>
</evidence>
<dbReference type="SMART" id="SM00304">
    <property type="entry name" value="HAMP"/>
    <property type="match status" value="1"/>
</dbReference>
<dbReference type="HOGENOM" id="CLU_000445_107_16_4"/>
<gene>
    <name evidence="8" type="ordered locus">BTH_II1955</name>
</gene>
<sequence>MVAACRLSPIIDRKSIRRAALQMTLMRAVYRANGVGWQYEARVRTIQMHDERTINFHMIGLRHRTRLRDAENRAVHPTVTCVCTMKLFSDMKIGARLIVLILAALVALCAITGFGIYESRRVYTAASYSTVNTVPSFVVLDDAQHAFDSMLLLVNQHVFSTNADQTKDLEQKIAQERRNVDSQFSKYEQLLSSDKDKDLLAADRALMSQLDAVRDNVLALSRDGKKQEAGELMGTRMTELAQQLNTALAAHRAFNVDLGRAGSNEAKDIIDRAVTLEVSAAAVVLAVVLWLGVLISRSITKPMGDAVRFARTVADGDLTTHIDATSKDETGQLLKALGDMNDSLKRIVERVRMGSDAVATASGQIAAGNLDLSSRTEEQAASLQETASSMEELTSTVRQNAENAQQASGLASNASDVALRGSTVVGQVVDTMNDISERSSKIAEIIGIIEGIAFQTNILALNAAVEAARAGEQGRGFAVVAGEVRGLAQRSSSAAKEIKELISASVQKIRDGSALAGEAGKTMTEVTQAVARVTDIMGEIAAASAEQSRGIEQVNLAITQMDEVTQQNAALVEEAAAASHSLEEQGRELKQAVSFFRLDGMATDRVTDLAADLATPQRRAAPPAHAAVKTSATRAVHTPHTPPAARALDAGKPVASAAVAAAPAPAAPAPRVTAAADANADWETF</sequence>
<dbReference type="Pfam" id="PF12729">
    <property type="entry name" value="4HB_MCP_1"/>
    <property type="match status" value="1"/>
</dbReference>
<dbReference type="InterPro" id="IPR003660">
    <property type="entry name" value="HAMP_dom"/>
</dbReference>
<dbReference type="GO" id="GO:0004888">
    <property type="term" value="F:transmembrane signaling receptor activity"/>
    <property type="evidence" value="ECO:0007669"/>
    <property type="project" value="TreeGrafter"/>
</dbReference>
<evidence type="ECO:0000259" key="6">
    <source>
        <dbReference type="PROSITE" id="PS50111"/>
    </source>
</evidence>
<feature type="region of interest" description="Disordered" evidence="5">
    <location>
        <begin position="662"/>
        <end position="685"/>
    </location>
</feature>
<evidence type="ECO:0000256" key="3">
    <source>
        <dbReference type="ARBA" id="ARBA00029447"/>
    </source>
</evidence>
<evidence type="ECO:0000256" key="4">
    <source>
        <dbReference type="PROSITE-ProRule" id="PRU00284"/>
    </source>
</evidence>
<dbReference type="CDD" id="cd19411">
    <property type="entry name" value="MCP2201-like_sensor"/>
    <property type="match status" value="1"/>
</dbReference>
<accession>Q2T3V0</accession>
<evidence type="ECO:0000256" key="2">
    <source>
        <dbReference type="ARBA" id="ARBA00022481"/>
    </source>
</evidence>
<dbReference type="Gene3D" id="1.10.287.950">
    <property type="entry name" value="Methyl-accepting chemotaxis protein"/>
    <property type="match status" value="1"/>
</dbReference>
<feature type="domain" description="Methyl-accepting transducer" evidence="6">
    <location>
        <begin position="354"/>
        <end position="583"/>
    </location>
</feature>
<dbReference type="GO" id="GO:0007165">
    <property type="term" value="P:signal transduction"/>
    <property type="evidence" value="ECO:0007669"/>
    <property type="project" value="UniProtKB-KW"/>
</dbReference>
<comment type="similarity">
    <text evidence="3">Belongs to the methyl-accepting chemotaxis (MCP) protein family.</text>
</comment>
<dbReference type="Pfam" id="PF00672">
    <property type="entry name" value="HAMP"/>
    <property type="match status" value="1"/>
</dbReference>
<dbReference type="InterPro" id="IPR024478">
    <property type="entry name" value="HlyB_4HB_MCP"/>
</dbReference>
<evidence type="ECO:0000313" key="8">
    <source>
        <dbReference type="EMBL" id="ABC35454.1"/>
    </source>
</evidence>
<feature type="region of interest" description="Disordered" evidence="5">
    <location>
        <begin position="630"/>
        <end position="650"/>
    </location>
</feature>
<keyword evidence="9" id="KW-1185">Reference proteome</keyword>
<dbReference type="Proteomes" id="UP000001930">
    <property type="component" value="Chromosome II"/>
</dbReference>
<dbReference type="PANTHER" id="PTHR43531:SF14">
    <property type="entry name" value="METHYL-ACCEPTING CHEMOTAXIS PROTEIN I-RELATED"/>
    <property type="match status" value="1"/>
</dbReference>
<evidence type="ECO:0000259" key="7">
    <source>
        <dbReference type="PROSITE" id="PS50885"/>
    </source>
</evidence>
<dbReference type="Pfam" id="PF00015">
    <property type="entry name" value="MCPsignal"/>
    <property type="match status" value="1"/>
</dbReference>
<organism evidence="8 9">
    <name type="scientific">Burkholderia thailandensis (strain ATCC 700388 / DSM 13276 / CCUG 48851 / CIP 106301 / E264)</name>
    <dbReference type="NCBI Taxonomy" id="271848"/>
    <lineage>
        <taxon>Bacteria</taxon>
        <taxon>Pseudomonadati</taxon>
        <taxon>Pseudomonadota</taxon>
        <taxon>Betaproteobacteria</taxon>
        <taxon>Burkholderiales</taxon>
        <taxon>Burkholderiaceae</taxon>
        <taxon>Burkholderia</taxon>
        <taxon>pseudomallei group</taxon>
    </lineage>
</organism>
<reference evidence="8 9" key="1">
    <citation type="journal article" date="2005" name="BMC Genomics">
        <title>Bacterial genome adaptation to niches: divergence of the potential virulence genes in three Burkholderia species of different survival strategies.</title>
        <authorList>
            <person name="Kim H.S."/>
            <person name="Schell M.A."/>
            <person name="Yu Y."/>
            <person name="Ulrich R.L."/>
            <person name="Sarria S.H."/>
            <person name="Nierman W.C."/>
            <person name="DeShazer D."/>
        </authorList>
    </citation>
    <scope>NUCLEOTIDE SEQUENCE [LARGE SCALE GENOMIC DNA]</scope>
    <source>
        <strain evidence="9">ATCC 700388 / DSM 13276 / CCUG 48851 / CIP 106301 / E264</strain>
    </source>
</reference>
<protein>
    <submittedName>
        <fullName evidence="8">Methyl-accepting chemotaxis protein</fullName>
    </submittedName>
</protein>
<dbReference type="CDD" id="cd11386">
    <property type="entry name" value="MCP_signal"/>
    <property type="match status" value="1"/>
</dbReference>